<dbReference type="GO" id="GO:0005829">
    <property type="term" value="C:cytosol"/>
    <property type="evidence" value="ECO:0007669"/>
    <property type="project" value="TreeGrafter"/>
</dbReference>
<dbReference type="GO" id="GO:0005992">
    <property type="term" value="P:trehalose biosynthetic process"/>
    <property type="evidence" value="ECO:0007669"/>
    <property type="project" value="InterPro"/>
</dbReference>
<dbReference type="Gene3D" id="3.40.50.2000">
    <property type="entry name" value="Glycogen Phosphorylase B"/>
    <property type="match status" value="2"/>
</dbReference>
<evidence type="ECO:0000313" key="4">
    <source>
        <dbReference type="Proteomes" id="UP000886523"/>
    </source>
</evidence>
<dbReference type="EMBL" id="MU128937">
    <property type="protein sequence ID" value="KAF9516717.1"/>
    <property type="molecule type" value="Genomic_DNA"/>
</dbReference>
<dbReference type="Gene3D" id="3.30.70.1020">
    <property type="entry name" value="Trehalose-6-phosphate phosphatase related protein, domain 2"/>
    <property type="match status" value="1"/>
</dbReference>
<organism evidence="3 4">
    <name type="scientific">Hydnum rufescens UP504</name>
    <dbReference type="NCBI Taxonomy" id="1448309"/>
    <lineage>
        <taxon>Eukaryota</taxon>
        <taxon>Fungi</taxon>
        <taxon>Dikarya</taxon>
        <taxon>Basidiomycota</taxon>
        <taxon>Agaricomycotina</taxon>
        <taxon>Agaricomycetes</taxon>
        <taxon>Cantharellales</taxon>
        <taxon>Hydnaceae</taxon>
        <taxon>Hydnum</taxon>
    </lineage>
</organism>
<dbReference type="AlphaFoldDB" id="A0A9P6B3I6"/>
<dbReference type="GO" id="GO:0003825">
    <property type="term" value="F:alpha,alpha-trehalose-phosphate synthase (UDP-forming) activity"/>
    <property type="evidence" value="ECO:0007669"/>
    <property type="project" value="TreeGrafter"/>
</dbReference>
<dbReference type="Pfam" id="PF00982">
    <property type="entry name" value="Glyco_transf_20"/>
    <property type="match status" value="1"/>
</dbReference>
<keyword evidence="4" id="KW-1185">Reference proteome</keyword>
<dbReference type="SUPFAM" id="SSF56784">
    <property type="entry name" value="HAD-like"/>
    <property type="match status" value="1"/>
</dbReference>
<dbReference type="Proteomes" id="UP000886523">
    <property type="component" value="Unassembled WGS sequence"/>
</dbReference>
<protein>
    <submittedName>
        <fullName evidence="3">Glycosyltransferase family 20 protein</fullName>
    </submittedName>
</protein>
<gene>
    <name evidence="3" type="ORF">BS47DRAFT_1483858</name>
</gene>
<name>A0A9P6B3I6_9AGAM</name>
<evidence type="ECO:0000256" key="2">
    <source>
        <dbReference type="SAM" id="MobiDB-lite"/>
    </source>
</evidence>
<dbReference type="OrthoDB" id="755951at2759"/>
<feature type="region of interest" description="Disordered" evidence="2">
    <location>
        <begin position="137"/>
        <end position="200"/>
    </location>
</feature>
<evidence type="ECO:0000313" key="3">
    <source>
        <dbReference type="EMBL" id="KAF9516717.1"/>
    </source>
</evidence>
<dbReference type="GO" id="GO:0004805">
    <property type="term" value="F:trehalose-phosphatase activity"/>
    <property type="evidence" value="ECO:0007669"/>
    <property type="project" value="TreeGrafter"/>
</dbReference>
<feature type="compositionally biased region" description="Low complexity" evidence="2">
    <location>
        <begin position="181"/>
        <end position="200"/>
    </location>
</feature>
<dbReference type="InterPro" id="IPR003337">
    <property type="entry name" value="Trehalose_PPase"/>
</dbReference>
<evidence type="ECO:0000256" key="1">
    <source>
        <dbReference type="ARBA" id="ARBA00005409"/>
    </source>
</evidence>
<dbReference type="PANTHER" id="PTHR10788">
    <property type="entry name" value="TREHALOSE-6-PHOSPHATE SYNTHASE"/>
    <property type="match status" value="1"/>
</dbReference>
<comment type="caution">
    <text evidence="3">The sequence shown here is derived from an EMBL/GenBank/DDBJ whole genome shotgun (WGS) entry which is preliminary data.</text>
</comment>
<dbReference type="InterPro" id="IPR001830">
    <property type="entry name" value="Glyco_trans_20"/>
</dbReference>
<proteinExistence type="inferred from homology"/>
<dbReference type="Gene3D" id="3.40.50.1000">
    <property type="entry name" value="HAD superfamily/HAD-like"/>
    <property type="match status" value="1"/>
</dbReference>
<dbReference type="SUPFAM" id="SSF53756">
    <property type="entry name" value="UDP-Glycosyltransferase/glycogen phosphorylase"/>
    <property type="match status" value="1"/>
</dbReference>
<sequence length="957" mass="105545">MSSLDGHRILIATLFLPNTVNLSPHATPILTPVSHGASDALNKAAPVSVKKPAVAPLRSIVEDLTVKSKGITPTVTPDLEAPNPFAPPPYSLAPPLIAPISHIATIKNAARVSSPSRVPGSIGNVFSDSPLLSAGFHSDTPHVTHPSLRGSHGYGSDGAILQMPPPAVASPATPLVRRSSRTSNSRSASLRRSNSALSNNDGRNSAIAPWAIQNSVHGNVGLHKAVASVEHELDSKLWIGVLDLPTDDFSEEMRRDVHTKLGQNENFPVWVKDEDFVGCYDVFCHQVLWPSLHYAVPDAPKTKVFYESSSFEQYKTVNQKFANAIVSVYREGDIVWVNDYHLCLVPQLVRQKLPNATIGFFMHVAWPSSEIFRCLAVRKQLLYGLLGADLIGFQTHNFARHFRQTCSRILSLETLPKGIQLENSFVDVAVFPMGIDVADLTVKRSNPEVEEWANSLKQRYEGRKLIVGRDKLDGVHGVRHKIIAFEEFLEKYPEFQGKAVLIQVALATTEQNELQAYITDVVSRVNSRFGSLTYLPVVLLHTTDITFPIDESTRGMALRTHEYVECQEKTKRPLILSEFTGSYSYSGFRQCIAINPWDYKNTADAIFQALTMNDEEATSRWQDLHSHVITQTAQAFVTSFLTRCVRVHAEHLQRSATSIPPLSISTLQPRYVAAKKRLILLDFESTLWTEDPRITYHQGEVGNQVWVLSGLPVLGGLEKLASAVPGLGLVAENGCFIKEPQADEWVSMVSKLNFSWRPLCVEILGYFTERTPGSFVEERGASVVWRFPGWRDGPEKQWALRQAAEAQNHIWDSLGERFGLRIIPGTTSFLVLPKNVSRSTAVGVILRHEGAPTSLASASAADPHIPVPHPLRNPRAIHVARSTPGQSVTSTTPPTAGEFQIILTLSGDEHLIRRLNRLEGSETCSTSGKGSDAKWRLESSDALASLKHFVSHSSACQ</sequence>
<dbReference type="GO" id="GO:0005946">
    <property type="term" value="C:alpha,alpha-trehalose-phosphate synthase complex (UDP-forming)"/>
    <property type="evidence" value="ECO:0007669"/>
    <property type="project" value="TreeGrafter"/>
</dbReference>
<dbReference type="InterPro" id="IPR023214">
    <property type="entry name" value="HAD_sf"/>
</dbReference>
<comment type="similarity">
    <text evidence="1">In the N-terminal section; belongs to the glycosyltransferase 20 family.</text>
</comment>
<accession>A0A9P6B3I6</accession>
<dbReference type="Pfam" id="PF02358">
    <property type="entry name" value="Trehalose_PPase"/>
    <property type="match status" value="1"/>
</dbReference>
<dbReference type="PANTHER" id="PTHR10788:SF15">
    <property type="entry name" value="TREHALOSE SYNTHASE COMPLEX REGULATORY SUBUNIT TPS3-RELATED"/>
    <property type="match status" value="1"/>
</dbReference>
<dbReference type="CDD" id="cd03788">
    <property type="entry name" value="GT20_TPS"/>
    <property type="match status" value="1"/>
</dbReference>
<reference evidence="3" key="1">
    <citation type="journal article" date="2020" name="Nat. Commun.">
        <title>Large-scale genome sequencing of mycorrhizal fungi provides insights into the early evolution of symbiotic traits.</title>
        <authorList>
            <person name="Miyauchi S."/>
            <person name="Kiss E."/>
            <person name="Kuo A."/>
            <person name="Drula E."/>
            <person name="Kohler A."/>
            <person name="Sanchez-Garcia M."/>
            <person name="Morin E."/>
            <person name="Andreopoulos B."/>
            <person name="Barry K.W."/>
            <person name="Bonito G."/>
            <person name="Buee M."/>
            <person name="Carver A."/>
            <person name="Chen C."/>
            <person name="Cichocki N."/>
            <person name="Clum A."/>
            <person name="Culley D."/>
            <person name="Crous P.W."/>
            <person name="Fauchery L."/>
            <person name="Girlanda M."/>
            <person name="Hayes R.D."/>
            <person name="Keri Z."/>
            <person name="LaButti K."/>
            <person name="Lipzen A."/>
            <person name="Lombard V."/>
            <person name="Magnuson J."/>
            <person name="Maillard F."/>
            <person name="Murat C."/>
            <person name="Nolan M."/>
            <person name="Ohm R.A."/>
            <person name="Pangilinan J."/>
            <person name="Pereira M.F."/>
            <person name="Perotto S."/>
            <person name="Peter M."/>
            <person name="Pfister S."/>
            <person name="Riley R."/>
            <person name="Sitrit Y."/>
            <person name="Stielow J.B."/>
            <person name="Szollosi G."/>
            <person name="Zifcakova L."/>
            <person name="Stursova M."/>
            <person name="Spatafora J.W."/>
            <person name="Tedersoo L."/>
            <person name="Vaario L.M."/>
            <person name="Yamada A."/>
            <person name="Yan M."/>
            <person name="Wang P."/>
            <person name="Xu J."/>
            <person name="Bruns T."/>
            <person name="Baldrian P."/>
            <person name="Vilgalys R."/>
            <person name="Dunand C."/>
            <person name="Henrissat B."/>
            <person name="Grigoriev I.V."/>
            <person name="Hibbett D."/>
            <person name="Nagy L.G."/>
            <person name="Martin F.M."/>
        </authorList>
    </citation>
    <scope>NUCLEOTIDE SEQUENCE</scope>
    <source>
        <strain evidence="3">UP504</strain>
    </source>
</reference>
<dbReference type="InterPro" id="IPR036412">
    <property type="entry name" value="HAD-like_sf"/>
</dbReference>